<protein>
    <submittedName>
        <fullName evidence="6">Uncharacterized protein</fullName>
    </submittedName>
</protein>
<dbReference type="EMBL" id="GL732618">
    <property type="protein sequence ID" value="EFX70749.1"/>
    <property type="molecule type" value="Genomic_DNA"/>
</dbReference>
<dbReference type="GO" id="GO:0016020">
    <property type="term" value="C:membrane"/>
    <property type="evidence" value="ECO:0007669"/>
    <property type="project" value="UniProtKB-SubCell"/>
</dbReference>
<feature type="transmembrane region" description="Helical" evidence="5">
    <location>
        <begin position="129"/>
        <end position="148"/>
    </location>
</feature>
<reference evidence="6 7" key="1">
    <citation type="journal article" date="2011" name="Science">
        <title>The ecoresponsive genome of Daphnia pulex.</title>
        <authorList>
            <person name="Colbourne J.K."/>
            <person name="Pfrender M.E."/>
            <person name="Gilbert D."/>
            <person name="Thomas W.K."/>
            <person name="Tucker A."/>
            <person name="Oakley T.H."/>
            <person name="Tokishita S."/>
            <person name="Aerts A."/>
            <person name="Arnold G.J."/>
            <person name="Basu M.K."/>
            <person name="Bauer D.J."/>
            <person name="Caceres C.E."/>
            <person name="Carmel L."/>
            <person name="Casola C."/>
            <person name="Choi J.H."/>
            <person name="Detter J.C."/>
            <person name="Dong Q."/>
            <person name="Dusheyko S."/>
            <person name="Eads B.D."/>
            <person name="Frohlich T."/>
            <person name="Geiler-Samerotte K.A."/>
            <person name="Gerlach D."/>
            <person name="Hatcher P."/>
            <person name="Jogdeo S."/>
            <person name="Krijgsveld J."/>
            <person name="Kriventseva E.V."/>
            <person name="Kultz D."/>
            <person name="Laforsch C."/>
            <person name="Lindquist E."/>
            <person name="Lopez J."/>
            <person name="Manak J.R."/>
            <person name="Muller J."/>
            <person name="Pangilinan J."/>
            <person name="Patwardhan R.P."/>
            <person name="Pitluck S."/>
            <person name="Pritham E.J."/>
            <person name="Rechtsteiner A."/>
            <person name="Rho M."/>
            <person name="Rogozin I.B."/>
            <person name="Sakarya O."/>
            <person name="Salamov A."/>
            <person name="Schaack S."/>
            <person name="Shapiro H."/>
            <person name="Shiga Y."/>
            <person name="Skalitzky C."/>
            <person name="Smith Z."/>
            <person name="Souvorov A."/>
            <person name="Sung W."/>
            <person name="Tang Z."/>
            <person name="Tsuchiya D."/>
            <person name="Tu H."/>
            <person name="Vos H."/>
            <person name="Wang M."/>
            <person name="Wolf Y.I."/>
            <person name="Yamagata H."/>
            <person name="Yamada T."/>
            <person name="Ye Y."/>
            <person name="Shaw J.R."/>
            <person name="Andrews J."/>
            <person name="Crease T.J."/>
            <person name="Tang H."/>
            <person name="Lucas S.M."/>
            <person name="Robertson H.M."/>
            <person name="Bork P."/>
            <person name="Koonin E.V."/>
            <person name="Zdobnov E.M."/>
            <person name="Grigoriev I.V."/>
            <person name="Lynch M."/>
            <person name="Boore J.L."/>
        </authorList>
    </citation>
    <scope>NUCLEOTIDE SEQUENCE [LARGE SCALE GENOMIC DNA]</scope>
</reference>
<dbReference type="PhylomeDB" id="E9HBZ0"/>
<keyword evidence="7" id="KW-1185">Reference proteome</keyword>
<dbReference type="HOGENOM" id="CLU_1442471_0_0_1"/>
<feature type="transmembrane region" description="Helical" evidence="5">
    <location>
        <begin position="71"/>
        <end position="95"/>
    </location>
</feature>
<comment type="subcellular location">
    <subcellularLocation>
        <location evidence="1">Membrane</location>
        <topology evidence="1">Multi-pass membrane protein</topology>
    </subcellularLocation>
</comment>
<evidence type="ECO:0000256" key="4">
    <source>
        <dbReference type="ARBA" id="ARBA00023136"/>
    </source>
</evidence>
<keyword evidence="4 5" id="KW-0472">Membrane</keyword>
<evidence type="ECO:0000256" key="2">
    <source>
        <dbReference type="ARBA" id="ARBA00022692"/>
    </source>
</evidence>
<keyword evidence="2 5" id="KW-0812">Transmembrane</keyword>
<gene>
    <name evidence="6" type="ORF">DAPPUDRAFT_309299</name>
</gene>
<evidence type="ECO:0000256" key="1">
    <source>
        <dbReference type="ARBA" id="ARBA00004141"/>
    </source>
</evidence>
<evidence type="ECO:0000313" key="7">
    <source>
        <dbReference type="Proteomes" id="UP000000305"/>
    </source>
</evidence>
<dbReference type="OrthoDB" id="6351790at2759"/>
<dbReference type="KEGG" id="dpx:DAPPUDRAFT_309299"/>
<sequence length="188" mass="21234">MQTFSYSVSEPTKLKSKFLLTCSVINIILFPICVGLEVAYPYMYQGIWGSIAFFFAGILGFSTSYTPEKLLLWATLVFSFFSVVTATISCIISAFGNAHQYSDCIYVWNSTYNYMERICSDYYYPKTQIVLLVAEFVAVINNLVIMILCSKIICNCCKTVAPPIPIMAVHQNVHNAQQQTPIYSPEEQ</sequence>
<name>E9HBZ0_DAPPU</name>
<organism evidence="6 7">
    <name type="scientific">Daphnia pulex</name>
    <name type="common">Water flea</name>
    <dbReference type="NCBI Taxonomy" id="6669"/>
    <lineage>
        <taxon>Eukaryota</taxon>
        <taxon>Metazoa</taxon>
        <taxon>Ecdysozoa</taxon>
        <taxon>Arthropoda</taxon>
        <taxon>Crustacea</taxon>
        <taxon>Branchiopoda</taxon>
        <taxon>Diplostraca</taxon>
        <taxon>Cladocera</taxon>
        <taxon>Anomopoda</taxon>
        <taxon>Daphniidae</taxon>
        <taxon>Daphnia</taxon>
    </lineage>
</organism>
<dbReference type="AlphaFoldDB" id="E9HBZ0"/>
<feature type="transmembrane region" description="Helical" evidence="5">
    <location>
        <begin position="18"/>
        <end position="40"/>
    </location>
</feature>
<evidence type="ECO:0000313" key="6">
    <source>
        <dbReference type="EMBL" id="EFX70749.1"/>
    </source>
</evidence>
<accession>E9HBZ0</accession>
<feature type="transmembrane region" description="Helical" evidence="5">
    <location>
        <begin position="47"/>
        <end position="65"/>
    </location>
</feature>
<evidence type="ECO:0000256" key="3">
    <source>
        <dbReference type="ARBA" id="ARBA00022989"/>
    </source>
</evidence>
<dbReference type="Pfam" id="PF04103">
    <property type="entry name" value="CD20"/>
    <property type="match status" value="1"/>
</dbReference>
<dbReference type="InParanoid" id="E9HBZ0"/>
<evidence type="ECO:0000256" key="5">
    <source>
        <dbReference type="SAM" id="Phobius"/>
    </source>
</evidence>
<dbReference type="InterPro" id="IPR007237">
    <property type="entry name" value="CD20-like"/>
</dbReference>
<proteinExistence type="predicted"/>
<keyword evidence="3 5" id="KW-1133">Transmembrane helix</keyword>
<dbReference type="Proteomes" id="UP000000305">
    <property type="component" value="Unassembled WGS sequence"/>
</dbReference>